<reference evidence="1" key="1">
    <citation type="submission" date="2016-01" db="EMBL/GenBank/DDBJ databases">
        <authorList>
            <person name="Regsiter A."/>
            <person name="william w."/>
        </authorList>
    </citation>
    <scope>NUCLEOTIDE SEQUENCE</scope>
    <source>
        <strain evidence="1">NCPPB 1641</strain>
    </source>
</reference>
<sequence length="20" mass="2162">MSAISRIILIGRVHITVAPN</sequence>
<comment type="caution">
    <text evidence="1">The sequence shown here is derived from an EMBL/GenBank/DDBJ whole genome shotgun (WGS) entry which is preliminary data.</text>
</comment>
<keyword evidence="2" id="KW-1185">Reference proteome</keyword>
<protein>
    <submittedName>
        <fullName evidence="1">Uncharacterized protein</fullName>
    </submittedName>
</protein>
<evidence type="ECO:0000313" key="1">
    <source>
        <dbReference type="EMBL" id="CVI57341.1"/>
    </source>
</evidence>
<evidence type="ECO:0000313" key="2">
    <source>
        <dbReference type="Proteomes" id="UP000192140"/>
    </source>
</evidence>
<dbReference type="EMBL" id="FCNP01000030">
    <property type="protein sequence ID" value="CVI57341.1"/>
    <property type="molecule type" value="Genomic_DNA"/>
</dbReference>
<proteinExistence type="predicted"/>
<dbReference type="Proteomes" id="UP000192140">
    <property type="component" value="Unassembled WGS sequence"/>
</dbReference>
<gene>
    <name evidence="1" type="ORF">AGR7A_Lc10036</name>
</gene>
<name>A0A1S7TS36_9HYPH</name>
<dbReference type="AlphaFoldDB" id="A0A1S7TS36"/>
<organism evidence="1 2">
    <name type="scientific">Agrobacterium deltaense NCPPB 1641</name>
    <dbReference type="NCBI Taxonomy" id="1183425"/>
    <lineage>
        <taxon>Bacteria</taxon>
        <taxon>Pseudomonadati</taxon>
        <taxon>Pseudomonadota</taxon>
        <taxon>Alphaproteobacteria</taxon>
        <taxon>Hyphomicrobiales</taxon>
        <taxon>Rhizobiaceae</taxon>
        <taxon>Rhizobium/Agrobacterium group</taxon>
        <taxon>Agrobacterium</taxon>
    </lineage>
</organism>
<accession>A0A1S7TS36</accession>